<proteinExistence type="predicted"/>
<keyword evidence="3" id="KW-1185">Reference proteome</keyword>
<evidence type="ECO:0000313" key="2">
    <source>
        <dbReference type="EMBL" id="RZF32108.1"/>
    </source>
</evidence>
<dbReference type="OrthoDB" id="6774632at2759"/>
<reference evidence="2 3" key="1">
    <citation type="journal article" date="2017" name="Gigascience">
        <title>Genome sequence of the small brown planthopper, Laodelphax striatellus.</title>
        <authorList>
            <person name="Zhu J."/>
            <person name="Jiang F."/>
            <person name="Wang X."/>
            <person name="Yang P."/>
            <person name="Bao Y."/>
            <person name="Zhao W."/>
            <person name="Wang W."/>
            <person name="Lu H."/>
            <person name="Wang Q."/>
            <person name="Cui N."/>
            <person name="Li J."/>
            <person name="Chen X."/>
            <person name="Luo L."/>
            <person name="Yu J."/>
            <person name="Kang L."/>
            <person name="Cui F."/>
        </authorList>
    </citation>
    <scope>NUCLEOTIDE SEQUENCE [LARGE SCALE GENOMIC DNA]</scope>
    <source>
        <strain evidence="2">Lst14</strain>
    </source>
</reference>
<protein>
    <submittedName>
        <fullName evidence="2">Uncharacterized protein</fullName>
    </submittedName>
</protein>
<feature type="compositionally biased region" description="Acidic residues" evidence="1">
    <location>
        <begin position="29"/>
        <end position="46"/>
    </location>
</feature>
<sequence>MTKKKLSERAKLAKKLNFGKTYKQKKDSSEDESGNWKSDEEEDENLDDVRSELLKEQEEDKISEEWIIGKWDSTSPANNVHKWVLASFSTQNFPKFYVGQVLEASCDQVTIKFLRKKRDIFVWPVIEDVCQVRNEDIIRILPQPKVLRRGGIQFNVSFAGFNIY</sequence>
<organism evidence="2 3">
    <name type="scientific">Laodelphax striatellus</name>
    <name type="common">Small brown planthopper</name>
    <name type="synonym">Delphax striatella</name>
    <dbReference type="NCBI Taxonomy" id="195883"/>
    <lineage>
        <taxon>Eukaryota</taxon>
        <taxon>Metazoa</taxon>
        <taxon>Ecdysozoa</taxon>
        <taxon>Arthropoda</taxon>
        <taxon>Hexapoda</taxon>
        <taxon>Insecta</taxon>
        <taxon>Pterygota</taxon>
        <taxon>Neoptera</taxon>
        <taxon>Paraneoptera</taxon>
        <taxon>Hemiptera</taxon>
        <taxon>Auchenorrhyncha</taxon>
        <taxon>Fulgoroidea</taxon>
        <taxon>Delphacidae</taxon>
        <taxon>Criomorphinae</taxon>
        <taxon>Laodelphax</taxon>
    </lineage>
</organism>
<name>A0A482WF76_LAOST</name>
<evidence type="ECO:0000313" key="3">
    <source>
        <dbReference type="Proteomes" id="UP000291343"/>
    </source>
</evidence>
<accession>A0A482WF76</accession>
<dbReference type="AlphaFoldDB" id="A0A482WF76"/>
<feature type="region of interest" description="Disordered" evidence="1">
    <location>
        <begin position="21"/>
        <end position="49"/>
    </location>
</feature>
<evidence type="ECO:0000256" key="1">
    <source>
        <dbReference type="SAM" id="MobiDB-lite"/>
    </source>
</evidence>
<dbReference type="EMBL" id="QKKF02037473">
    <property type="protein sequence ID" value="RZF32108.1"/>
    <property type="molecule type" value="Genomic_DNA"/>
</dbReference>
<gene>
    <name evidence="2" type="ORF">LSTR_LSTR003971</name>
</gene>
<comment type="caution">
    <text evidence="2">The sequence shown here is derived from an EMBL/GenBank/DDBJ whole genome shotgun (WGS) entry which is preliminary data.</text>
</comment>
<dbReference type="Proteomes" id="UP000291343">
    <property type="component" value="Unassembled WGS sequence"/>
</dbReference>
<dbReference type="InParanoid" id="A0A482WF76"/>